<feature type="domain" description="TOD1/MUCI70 glycosyltransferase-like" evidence="2">
    <location>
        <begin position="163"/>
        <end position="265"/>
    </location>
</feature>
<feature type="region of interest" description="Disordered" evidence="1">
    <location>
        <begin position="1"/>
        <end position="46"/>
    </location>
</feature>
<feature type="domain" description="TOD1/MUCI70 glycosyltransferase-like" evidence="2">
    <location>
        <begin position="297"/>
        <end position="498"/>
    </location>
</feature>
<sequence length="545" mass="61053">PIPPSPCSLSSIRRGENSEKNCWVQGRKDREEGGGGDGGMEGGRSPRRVSWRRPLVFQSKLLCLSLLFLSTSLLLCLHVSVSQTGCVFRLPTSPHDPRLGQPLFSYPTAYGQHKHALPSSASSPTCSSPVPFPDYLVALEEIRRLSRRNWSQPPVLRYMAGERGSFAGNFSTQERKSYFGRGDDDDGKAVLEVPCGFFREFPVRQSDRVAMEKCRGVVVVSAIFGNHDKLRQPRGVGVKTLDTVCFFVFVDDATLRDLTHHHILSHHDGNGDQEEEEEENNRGGRGGGEEVRVGSTTTTTTTSSSKIGVWRVVRLATGRLPYGDPAMNGVIPKHLLHRLFPNAEFSIWVDAKMQLTVDPLLLVHSLLLSAGHEADMAVSRHPLNVHTVEEAMATARWSKWRDVEGLRRQMEAYCHNGLRPWSPAKLPYTTDVPDTAIIVRRHGPRSNLFSCLLFNELEAFNPRDQLPFAYVRDLMHPKINIHMFPAEVLEHIAIEYRHNLKRGLDDETKTKQLGQHEARRASPRAIAGSSCEGYLLKMWGEEASE</sequence>
<evidence type="ECO:0000256" key="1">
    <source>
        <dbReference type="SAM" id="MobiDB-lite"/>
    </source>
</evidence>
<dbReference type="Pfam" id="PF04765">
    <property type="entry name" value="TOD1_MUCI70"/>
    <property type="match status" value="2"/>
</dbReference>
<feature type="compositionally biased region" description="Low complexity" evidence="1">
    <location>
        <begin position="293"/>
        <end position="302"/>
    </location>
</feature>
<name>A0A1D1XZR2_9ARAE</name>
<dbReference type="PANTHER" id="PTHR12956">
    <property type="entry name" value="ALKALINE CERAMIDASE-RELATED"/>
    <property type="match status" value="1"/>
</dbReference>
<evidence type="ECO:0000259" key="2">
    <source>
        <dbReference type="Pfam" id="PF04765"/>
    </source>
</evidence>
<evidence type="ECO:0000313" key="3">
    <source>
        <dbReference type="EMBL" id="JAT47864.1"/>
    </source>
</evidence>
<reference evidence="3" key="1">
    <citation type="submission" date="2015-07" db="EMBL/GenBank/DDBJ databases">
        <title>Transcriptome Assembly of Anthurium amnicola.</title>
        <authorList>
            <person name="Suzuki J."/>
        </authorList>
    </citation>
    <scope>NUCLEOTIDE SEQUENCE</scope>
</reference>
<dbReference type="PANTHER" id="PTHR12956:SF13">
    <property type="entry name" value="ALKALINE CERAMIDASE TOD1"/>
    <property type="match status" value="1"/>
</dbReference>
<dbReference type="InterPro" id="IPR006852">
    <property type="entry name" value="TOD1_MUCI70"/>
</dbReference>
<dbReference type="AlphaFoldDB" id="A0A1D1XZR2"/>
<feature type="non-terminal residue" evidence="3">
    <location>
        <position position="1"/>
    </location>
</feature>
<protein>
    <submittedName>
        <fullName evidence="3">Serrate RNA effector molecule</fullName>
    </submittedName>
</protein>
<organism evidence="3">
    <name type="scientific">Anthurium amnicola</name>
    <dbReference type="NCBI Taxonomy" id="1678845"/>
    <lineage>
        <taxon>Eukaryota</taxon>
        <taxon>Viridiplantae</taxon>
        <taxon>Streptophyta</taxon>
        <taxon>Embryophyta</taxon>
        <taxon>Tracheophyta</taxon>
        <taxon>Spermatophyta</taxon>
        <taxon>Magnoliopsida</taxon>
        <taxon>Liliopsida</taxon>
        <taxon>Araceae</taxon>
        <taxon>Pothoideae</taxon>
        <taxon>Potheae</taxon>
        <taxon>Anthurium</taxon>
    </lineage>
</organism>
<dbReference type="EMBL" id="GDJX01020072">
    <property type="protein sequence ID" value="JAT47864.1"/>
    <property type="molecule type" value="Transcribed_RNA"/>
</dbReference>
<accession>A0A1D1XZR2</accession>
<proteinExistence type="predicted"/>
<gene>
    <name evidence="3" type="primary">E01A2.2_0</name>
    <name evidence="3" type="ORF">g.112958</name>
</gene>
<dbReference type="InterPro" id="IPR048354">
    <property type="entry name" value="TOD1_MUCI70_glycTrfase_dom"/>
</dbReference>
<feature type="region of interest" description="Disordered" evidence="1">
    <location>
        <begin position="264"/>
        <end position="302"/>
    </location>
</feature>